<evidence type="ECO:0000313" key="1">
    <source>
        <dbReference type="EMBL" id="SDW83033.1"/>
    </source>
</evidence>
<keyword evidence="2" id="KW-1185">Reference proteome</keyword>
<dbReference type="EMBL" id="FNOK01000005">
    <property type="protein sequence ID" value="SDW83033.1"/>
    <property type="molecule type" value="Genomic_DNA"/>
</dbReference>
<reference evidence="2" key="1">
    <citation type="submission" date="2016-10" db="EMBL/GenBank/DDBJ databases">
        <authorList>
            <person name="Varghese N."/>
            <person name="Submissions S."/>
        </authorList>
    </citation>
    <scope>NUCLEOTIDE SEQUENCE [LARGE SCALE GENOMIC DNA]</scope>
    <source>
        <strain evidence="2">CGMCC 4.3530</strain>
    </source>
</reference>
<dbReference type="Proteomes" id="UP000199529">
    <property type="component" value="Unassembled WGS sequence"/>
</dbReference>
<dbReference type="AlphaFoldDB" id="A0A1H2WQT8"/>
<organism evidence="1 2">
    <name type="scientific">Saccharopolyspora shandongensis</name>
    <dbReference type="NCBI Taxonomy" id="418495"/>
    <lineage>
        <taxon>Bacteria</taxon>
        <taxon>Bacillati</taxon>
        <taxon>Actinomycetota</taxon>
        <taxon>Actinomycetes</taxon>
        <taxon>Pseudonocardiales</taxon>
        <taxon>Pseudonocardiaceae</taxon>
        <taxon>Saccharopolyspora</taxon>
    </lineage>
</organism>
<gene>
    <name evidence="1" type="ORF">SAMN05216215_1005250</name>
</gene>
<proteinExistence type="predicted"/>
<accession>A0A1H2WQT8</accession>
<name>A0A1H2WQT8_9PSEU</name>
<evidence type="ECO:0000313" key="2">
    <source>
        <dbReference type="Proteomes" id="UP000199529"/>
    </source>
</evidence>
<protein>
    <submittedName>
        <fullName evidence="1">Uncharacterized protein</fullName>
    </submittedName>
</protein>
<sequence length="68" mass="7402">MKDQENPYRAVRARYSESIVSITDITSAMRKAHELVAAGNLAAAEAMLPAEAPYPLPEHIDIPLGAIR</sequence>